<sequence>MHGKRWLLTGSLLASSIIGYTAAYREWHRKDLARLIAGSEVISTNHGPIEYRKIGSGPAVLLAHGTPGGYDMGLAFTQLLSDPHYTYLAISRPGYLRTPLETGLTPEEQADAYAALLDTLGIQRATIVGISGGGPSAIQFSLRHPERCSSLIMVSGVAQHYSEQEVWQTLPLFKRLTKQLYNKLVAFDPFIYTILPLAGLQPAGAAATDLVRTATLYSQRRRGYENDMRQFRQITRYPLKNISVPTLVVHGTSDDEVLFENAEALASEVPHVRLLAIPGGSHMAFYTHASIVMPAIKNFLQRTS</sequence>
<evidence type="ECO:0000313" key="2">
    <source>
        <dbReference type="EMBL" id="GCF09287.1"/>
    </source>
</evidence>
<evidence type="ECO:0000313" key="3">
    <source>
        <dbReference type="Proteomes" id="UP000322530"/>
    </source>
</evidence>
<dbReference type="PRINTS" id="PR00111">
    <property type="entry name" value="ABHYDROLASE"/>
</dbReference>
<organism evidence="2 3">
    <name type="scientific">Dictyobacter arantiisoli</name>
    <dbReference type="NCBI Taxonomy" id="2014874"/>
    <lineage>
        <taxon>Bacteria</taxon>
        <taxon>Bacillati</taxon>
        <taxon>Chloroflexota</taxon>
        <taxon>Ktedonobacteria</taxon>
        <taxon>Ktedonobacterales</taxon>
        <taxon>Dictyobacteraceae</taxon>
        <taxon>Dictyobacter</taxon>
    </lineage>
</organism>
<dbReference type="AlphaFoldDB" id="A0A5A5TD65"/>
<protein>
    <submittedName>
        <fullName evidence="2">Alpha/beta hydrolase</fullName>
    </submittedName>
</protein>
<dbReference type="Gene3D" id="3.40.50.1820">
    <property type="entry name" value="alpha/beta hydrolase"/>
    <property type="match status" value="1"/>
</dbReference>
<dbReference type="Pfam" id="PF00561">
    <property type="entry name" value="Abhydrolase_1"/>
    <property type="match status" value="1"/>
</dbReference>
<feature type="domain" description="AB hydrolase-1" evidence="1">
    <location>
        <begin position="58"/>
        <end position="289"/>
    </location>
</feature>
<dbReference type="Proteomes" id="UP000322530">
    <property type="component" value="Unassembled WGS sequence"/>
</dbReference>
<keyword evidence="2" id="KW-0378">Hydrolase</keyword>
<evidence type="ECO:0000259" key="1">
    <source>
        <dbReference type="Pfam" id="PF00561"/>
    </source>
</evidence>
<keyword evidence="3" id="KW-1185">Reference proteome</keyword>
<gene>
    <name evidence="2" type="ORF">KDI_28510</name>
</gene>
<dbReference type="PANTHER" id="PTHR43798">
    <property type="entry name" value="MONOACYLGLYCEROL LIPASE"/>
    <property type="match status" value="1"/>
</dbReference>
<dbReference type="SUPFAM" id="SSF53474">
    <property type="entry name" value="alpha/beta-Hydrolases"/>
    <property type="match status" value="1"/>
</dbReference>
<dbReference type="InterPro" id="IPR000073">
    <property type="entry name" value="AB_hydrolase_1"/>
</dbReference>
<dbReference type="InterPro" id="IPR029058">
    <property type="entry name" value="AB_hydrolase_fold"/>
</dbReference>
<dbReference type="GO" id="GO:0016787">
    <property type="term" value="F:hydrolase activity"/>
    <property type="evidence" value="ECO:0007669"/>
    <property type="project" value="UniProtKB-KW"/>
</dbReference>
<reference evidence="2 3" key="1">
    <citation type="submission" date="2019-01" db="EMBL/GenBank/DDBJ databases">
        <title>Draft genome sequence of Dictyobacter sp. Uno17.</title>
        <authorList>
            <person name="Wang C.M."/>
            <person name="Zheng Y."/>
            <person name="Sakai Y."/>
            <person name="Abe K."/>
            <person name="Yokota A."/>
            <person name="Yabe S."/>
        </authorList>
    </citation>
    <scope>NUCLEOTIDE SEQUENCE [LARGE SCALE GENOMIC DNA]</scope>
    <source>
        <strain evidence="2 3">Uno17</strain>
    </source>
</reference>
<comment type="caution">
    <text evidence="2">The sequence shown here is derived from an EMBL/GenBank/DDBJ whole genome shotgun (WGS) entry which is preliminary data.</text>
</comment>
<name>A0A5A5TD65_9CHLR</name>
<dbReference type="OrthoDB" id="9775557at2"/>
<accession>A0A5A5TD65</accession>
<dbReference type="EMBL" id="BIXY01000040">
    <property type="protein sequence ID" value="GCF09287.1"/>
    <property type="molecule type" value="Genomic_DNA"/>
</dbReference>
<dbReference type="RefSeq" id="WP_149402235.1">
    <property type="nucleotide sequence ID" value="NZ_BIXY01000040.1"/>
</dbReference>
<proteinExistence type="predicted"/>
<dbReference type="InterPro" id="IPR050266">
    <property type="entry name" value="AB_hydrolase_sf"/>
</dbReference>